<evidence type="ECO:0000313" key="3">
    <source>
        <dbReference type="EMBL" id="CAP57710.1"/>
    </source>
</evidence>
<dbReference type="InterPro" id="IPR012347">
    <property type="entry name" value="Ferritin-like"/>
</dbReference>
<name>A9H9H6_GLUDA</name>
<keyword evidence="4" id="KW-1185">Reference proteome</keyword>
<evidence type="ECO:0000259" key="2">
    <source>
        <dbReference type="Pfam" id="PF13628"/>
    </source>
</evidence>
<dbReference type="Proteomes" id="UP000001176">
    <property type="component" value="Chromosome"/>
</dbReference>
<dbReference type="PANTHER" id="PTHR38593">
    <property type="entry name" value="BLR2558 PROTEIN"/>
    <property type="match status" value="1"/>
</dbReference>
<dbReference type="RefSeq" id="WP_012228516.1">
    <property type="nucleotide sequence ID" value="NC_010125.1"/>
</dbReference>
<dbReference type="KEGG" id="gdi:GDI3767"/>
<evidence type="ECO:0000256" key="1">
    <source>
        <dbReference type="SAM" id="MobiDB-lite"/>
    </source>
</evidence>
<dbReference type="AlphaFoldDB" id="A9H9H6"/>
<dbReference type="PANTHER" id="PTHR38593:SF1">
    <property type="entry name" value="BLR2558 PROTEIN"/>
    <property type="match status" value="1"/>
</dbReference>
<sequence>MYGYFAIAFLVPHSHHGPYRQQGHGNGFFEGRSGRGHHSELHRKTKENPPIMSLPSRCKSFARLPLMAVLLALAACVSPGQPLPPPLPAVAKAAPLTSADADFVQKLNEMDVMQIALAKSAQTHAARSDVATLGATIAKDLTGNQDKLTKLVAAHAITLTPKPSSENQKIIDRIQHFHGTAFDRSYIRSLSRNSARMKPVIDAEIASSKNPDLVKLANDTKTMLAAYEAQLA</sequence>
<dbReference type="EMBL" id="AM889285">
    <property type="protein sequence ID" value="CAP57710.1"/>
    <property type="molecule type" value="Genomic_DNA"/>
</dbReference>
<organism evidence="3 4">
    <name type="scientific">Gluconacetobacter diazotrophicus (strain ATCC 49037 / DSM 5601 / CCUG 37298 / CIP 103539 / LMG 7603 / PAl5)</name>
    <dbReference type="NCBI Taxonomy" id="272568"/>
    <lineage>
        <taxon>Bacteria</taxon>
        <taxon>Pseudomonadati</taxon>
        <taxon>Pseudomonadota</taxon>
        <taxon>Alphaproteobacteria</taxon>
        <taxon>Acetobacterales</taxon>
        <taxon>Acetobacteraceae</taxon>
        <taxon>Gluconacetobacter</taxon>
    </lineage>
</organism>
<reference evidence="3 4" key="1">
    <citation type="journal article" date="2009" name="BMC Genomics">
        <title>Complete genome sequence of the sugarcane nitrogen-fixing endophyte Gluconacetobacter diazotrophicus Pal5.</title>
        <authorList>
            <person name="Bertalan M."/>
            <person name="Albano R."/>
            <person name="Padua V."/>
            <person name="Rouws L."/>
            <person name="Rojas C."/>
            <person name="Hemerly A."/>
            <person name="Teixeira K."/>
            <person name="Schwab S."/>
            <person name="Araujo J."/>
            <person name="Oliveira A."/>
            <person name="Franca L."/>
            <person name="Magalhaes V."/>
            <person name="Alqueres S."/>
            <person name="Cardoso A."/>
            <person name="Almeida W."/>
            <person name="Loureiro M.M."/>
            <person name="Nogueira E."/>
            <person name="Cidade D."/>
            <person name="Oliveira D."/>
            <person name="Simao T."/>
            <person name="Macedo J."/>
            <person name="Valadao A."/>
            <person name="Dreschsel M."/>
            <person name="Freitas F."/>
            <person name="Vidal M."/>
            <person name="Guedes H."/>
            <person name="Rodrigues E."/>
            <person name="Meneses C."/>
            <person name="Brioso P."/>
            <person name="Pozzer L."/>
            <person name="Figueiredo D."/>
            <person name="Montano H."/>
            <person name="Junior J."/>
            <person name="Filho G."/>
            <person name="Flores V."/>
            <person name="Ferreira B."/>
            <person name="Branco A."/>
            <person name="Gonzalez P."/>
            <person name="Guillobel H."/>
            <person name="Lemos M."/>
            <person name="Seibel L."/>
            <person name="Macedo J."/>
            <person name="Alves-Ferreira M."/>
            <person name="Sachetto-Martins G."/>
            <person name="Coelho A."/>
            <person name="Santos E."/>
            <person name="Amaral G."/>
            <person name="Neves A."/>
            <person name="Pacheco A.B."/>
            <person name="Carvalho D."/>
            <person name="Lery L."/>
            <person name="Bisch P."/>
            <person name="Rossle S.C."/>
            <person name="Urmenyi T."/>
            <person name="Kruger W.V."/>
            <person name="Martins O."/>
            <person name="Baldani J.I."/>
            <person name="Ferreira P.C."/>
        </authorList>
    </citation>
    <scope>NUCLEOTIDE SEQUENCE [LARGE SCALE GENOMIC DNA]</scope>
    <source>
        <strain evidence="4">ATCC 49037 / DSM 5601 / CCUG 37298 / CIP 103539 / LMG 7603 / PAl5</strain>
    </source>
</reference>
<accession>A9H9H6</accession>
<dbReference type="Gene3D" id="1.20.1260.10">
    <property type="match status" value="1"/>
</dbReference>
<gene>
    <name evidence="3" type="ordered locus">GDI3767</name>
</gene>
<dbReference type="Pfam" id="PF13628">
    <property type="entry name" value="DUF4142"/>
    <property type="match status" value="1"/>
</dbReference>
<protein>
    <recommendedName>
        <fullName evidence="2">DUF4142 domain-containing protein</fullName>
    </recommendedName>
</protein>
<feature type="region of interest" description="Disordered" evidence="1">
    <location>
        <begin position="26"/>
        <end position="52"/>
    </location>
</feature>
<evidence type="ECO:0000313" key="4">
    <source>
        <dbReference type="Proteomes" id="UP000001176"/>
    </source>
</evidence>
<feature type="domain" description="DUF4142" evidence="2">
    <location>
        <begin position="99"/>
        <end position="229"/>
    </location>
</feature>
<feature type="compositionally biased region" description="Basic residues" evidence="1">
    <location>
        <begin position="34"/>
        <end position="45"/>
    </location>
</feature>
<proteinExistence type="predicted"/>
<dbReference type="InterPro" id="IPR025419">
    <property type="entry name" value="DUF4142"/>
</dbReference>